<proteinExistence type="predicted"/>
<evidence type="ECO:0000313" key="2">
    <source>
        <dbReference type="EMBL" id="GFP99180.1"/>
    </source>
</evidence>
<keyword evidence="3" id="KW-1185">Reference proteome</keyword>
<comment type="caution">
    <text evidence="2">The sequence shown here is derived from an EMBL/GenBank/DDBJ whole genome shotgun (WGS) entry which is preliminary data.</text>
</comment>
<dbReference type="NCBIfam" id="TIGR01640">
    <property type="entry name" value="F_box_assoc_1"/>
    <property type="match status" value="1"/>
</dbReference>
<dbReference type="PANTHER" id="PTHR35546:SF16">
    <property type="entry name" value="F-BOX ASSOCIATED UBIQUITINATION EFFECTOR FAMILY PROTEIN-RELATED"/>
    <property type="match status" value="1"/>
</dbReference>
<protein>
    <recommendedName>
        <fullName evidence="1">F-box associated beta-propeller type 3 domain-containing protein</fullName>
    </recommendedName>
</protein>
<accession>A0A830CHK2</accession>
<dbReference type="Pfam" id="PF08268">
    <property type="entry name" value="FBA_3"/>
    <property type="match status" value="1"/>
</dbReference>
<evidence type="ECO:0000259" key="1">
    <source>
        <dbReference type="Pfam" id="PF08268"/>
    </source>
</evidence>
<dbReference type="InterPro" id="IPR055290">
    <property type="entry name" value="At3g26010-like"/>
</dbReference>
<organism evidence="2 3">
    <name type="scientific">Phtheirospermum japonicum</name>
    <dbReference type="NCBI Taxonomy" id="374723"/>
    <lineage>
        <taxon>Eukaryota</taxon>
        <taxon>Viridiplantae</taxon>
        <taxon>Streptophyta</taxon>
        <taxon>Embryophyta</taxon>
        <taxon>Tracheophyta</taxon>
        <taxon>Spermatophyta</taxon>
        <taxon>Magnoliopsida</taxon>
        <taxon>eudicotyledons</taxon>
        <taxon>Gunneridae</taxon>
        <taxon>Pentapetalae</taxon>
        <taxon>asterids</taxon>
        <taxon>lamiids</taxon>
        <taxon>Lamiales</taxon>
        <taxon>Orobanchaceae</taxon>
        <taxon>Orobanchaceae incertae sedis</taxon>
        <taxon>Phtheirospermum</taxon>
    </lineage>
</organism>
<feature type="domain" description="F-box associated beta-propeller type 3" evidence="1">
    <location>
        <begin position="76"/>
        <end position="152"/>
    </location>
</feature>
<dbReference type="AlphaFoldDB" id="A0A830CHK2"/>
<sequence length="227" mass="26012">MVLGSTPLHYKIIRLSKEPRIVKDNSVIRCEIFDSKCWAWRGTQRSLYLPCPETTVRSHPAIRAGKSVHWLTYDDNVVSFHEADESFDKFSLPQPVCKSFIESAVRKSKKLVNYKGTLGLTCLREQDNVIRDSVMELWIIEDYNTYRWTVEMSVSISGLESSCKFPYPAGFYNAGTAFFKTTDGAVFYRLGDRSIRKVELGMDMIGKCEFFQFRSDLEPVDLKGGRG</sequence>
<dbReference type="InterPro" id="IPR017451">
    <property type="entry name" value="F-box-assoc_interact_dom"/>
</dbReference>
<gene>
    <name evidence="2" type="ORF">PHJA_002061900</name>
</gene>
<dbReference type="EMBL" id="BMAC01000560">
    <property type="protein sequence ID" value="GFP99180.1"/>
    <property type="molecule type" value="Genomic_DNA"/>
</dbReference>
<dbReference type="OrthoDB" id="1845982at2759"/>
<dbReference type="Proteomes" id="UP000653305">
    <property type="component" value="Unassembled WGS sequence"/>
</dbReference>
<name>A0A830CHK2_9LAMI</name>
<dbReference type="PANTHER" id="PTHR35546">
    <property type="entry name" value="F-BOX PROTEIN INTERACTION DOMAIN PROTEIN-RELATED"/>
    <property type="match status" value="1"/>
</dbReference>
<reference evidence="2" key="1">
    <citation type="submission" date="2020-07" db="EMBL/GenBank/DDBJ databases">
        <title>Ethylene signaling mediates host invasion by parasitic plants.</title>
        <authorList>
            <person name="Yoshida S."/>
        </authorList>
    </citation>
    <scope>NUCLEOTIDE SEQUENCE</scope>
    <source>
        <strain evidence="2">Okayama</strain>
    </source>
</reference>
<dbReference type="InterPro" id="IPR013187">
    <property type="entry name" value="F-box-assoc_dom_typ3"/>
</dbReference>
<evidence type="ECO:0000313" key="3">
    <source>
        <dbReference type="Proteomes" id="UP000653305"/>
    </source>
</evidence>